<feature type="compositionally biased region" description="Gly residues" evidence="1">
    <location>
        <begin position="222"/>
        <end position="249"/>
    </location>
</feature>
<feature type="compositionally biased region" description="Basic residues" evidence="1">
    <location>
        <begin position="145"/>
        <end position="159"/>
    </location>
</feature>
<feature type="non-terminal residue" evidence="2">
    <location>
        <position position="1"/>
    </location>
</feature>
<feature type="region of interest" description="Disordered" evidence="1">
    <location>
        <begin position="203"/>
        <end position="284"/>
    </location>
</feature>
<name>A0A6J4S1P2_9ACTN</name>
<feature type="compositionally biased region" description="Gly residues" evidence="1">
    <location>
        <begin position="272"/>
        <end position="284"/>
    </location>
</feature>
<proteinExistence type="predicted"/>
<evidence type="ECO:0000256" key="1">
    <source>
        <dbReference type="SAM" id="MobiDB-lite"/>
    </source>
</evidence>
<sequence length="284" mass="31169">DHPHRRSRDRQPAHRAQRSRGFPAQPDRLLGDSRHRLRRGRDRQEDHHQTAWPCGGRQTPDPGPRRSVHRAGEPAGKSVGTARERRAAADRLRRAGHRRGPPRHPRGHGLLRGDRRVPAEPAGRPAHLPGGRCARRGDRRDHRADHGRHLHGQSRRLGRARADHDDRGLHDPHRARDRREHRSDHLHRAACLAWARPRPRLRPRRARHRVEARLGRLRQGAGEQGAGQAGGASGQGARAAGGTGEGSGRTTGASPAGPGGDPGRRYRHPSADGGGSTRPGPAGI</sequence>
<feature type="compositionally biased region" description="Basic and acidic residues" evidence="1">
    <location>
        <begin position="82"/>
        <end position="93"/>
    </location>
</feature>
<dbReference type="EMBL" id="CADCVU010000012">
    <property type="protein sequence ID" value="CAA9480697.1"/>
    <property type="molecule type" value="Genomic_DNA"/>
</dbReference>
<feature type="region of interest" description="Disordered" evidence="1">
    <location>
        <begin position="1"/>
        <end position="187"/>
    </location>
</feature>
<reference evidence="2" key="1">
    <citation type="submission" date="2020-02" db="EMBL/GenBank/DDBJ databases">
        <authorList>
            <person name="Meier V. D."/>
        </authorList>
    </citation>
    <scope>NUCLEOTIDE SEQUENCE</scope>
    <source>
        <strain evidence="2">AVDCRST_MAG45</strain>
    </source>
</reference>
<feature type="compositionally biased region" description="Basic and acidic residues" evidence="1">
    <location>
        <begin position="160"/>
        <end position="187"/>
    </location>
</feature>
<organism evidence="2">
    <name type="scientific">uncultured Solirubrobacterales bacterium</name>
    <dbReference type="NCBI Taxonomy" id="768556"/>
    <lineage>
        <taxon>Bacteria</taxon>
        <taxon>Bacillati</taxon>
        <taxon>Actinomycetota</taxon>
        <taxon>Thermoleophilia</taxon>
        <taxon>Solirubrobacterales</taxon>
        <taxon>environmental samples</taxon>
    </lineage>
</organism>
<feature type="compositionally biased region" description="Basic residues" evidence="1">
    <location>
        <begin position="94"/>
        <end position="109"/>
    </location>
</feature>
<accession>A0A6J4S1P2</accession>
<evidence type="ECO:0000313" key="2">
    <source>
        <dbReference type="EMBL" id="CAA9480697.1"/>
    </source>
</evidence>
<feature type="compositionally biased region" description="Basic residues" evidence="1">
    <location>
        <begin position="1"/>
        <end position="18"/>
    </location>
</feature>
<dbReference type="AlphaFoldDB" id="A0A6J4S1P2"/>
<feature type="compositionally biased region" description="Basic and acidic residues" evidence="1">
    <location>
        <begin position="135"/>
        <end position="144"/>
    </location>
</feature>
<feature type="non-terminal residue" evidence="2">
    <location>
        <position position="284"/>
    </location>
</feature>
<gene>
    <name evidence="2" type="ORF">AVDCRST_MAG45-150</name>
</gene>
<protein>
    <submittedName>
        <fullName evidence="2">Uncharacterized protein</fullName>
    </submittedName>
</protein>